<dbReference type="PANTHER" id="PTHR42923">
    <property type="entry name" value="PROTOPORPHYRINOGEN OXIDASE"/>
    <property type="match status" value="1"/>
</dbReference>
<keyword evidence="1" id="KW-0732">Signal</keyword>
<dbReference type="PANTHER" id="PTHR42923:SF17">
    <property type="entry name" value="AMINE OXIDASE DOMAIN-CONTAINING PROTEIN"/>
    <property type="match status" value="1"/>
</dbReference>
<dbReference type="GO" id="GO:0016491">
    <property type="term" value="F:oxidoreductase activity"/>
    <property type="evidence" value="ECO:0007669"/>
    <property type="project" value="TreeGrafter"/>
</dbReference>
<protein>
    <recommendedName>
        <fullName evidence="4">FAD/NAD(P)-binding domain-containing protein</fullName>
    </recommendedName>
</protein>
<evidence type="ECO:0000313" key="3">
    <source>
        <dbReference type="Proteomes" id="UP001383192"/>
    </source>
</evidence>
<name>A0AAW0E1Z5_9AGAR</name>
<feature type="signal peptide" evidence="1">
    <location>
        <begin position="1"/>
        <end position="21"/>
    </location>
</feature>
<feature type="chain" id="PRO_5043979211" description="FAD/NAD(P)-binding domain-containing protein" evidence="1">
    <location>
        <begin position="22"/>
        <end position="544"/>
    </location>
</feature>
<keyword evidence="3" id="KW-1185">Reference proteome</keyword>
<sequence>MSSRTIKVAVIGSGLAGLTAAHLLTEGRSSDEDVVYEVHLFEKTSALGMDSSSISLPIPGEERDWRIDVPMRSLQGGYYTRLIAFYKHLGVSFRTRNYSYSFASLSPRARVGGQDITTSMIYNGRSGLAGVSIPSKVHLVPDIAGKARALFTFAIMTMQLLLCYLRLLILSVPIQRSPDVSTTSFGSWVERTTPRGRIMDLLGLDTVWTDFAMNILMPWFSGVCSCSMEDVKQYPVEEFLDFVWTTLGTHHYVAKDGVRDVVSRLSSRISHIHLSSPISGMESDPKDPRLVSIRCSTASGDKVHSGFGHVIFATQAPRAIPILKSYALSLTPSTNTYHAQLVNDQIACLQHFLYRTSIVINHTDESLVPNNAADRRELNLIVAHPSLTATTKTEKKGQEEWVNYLPPTYTMATQILRRPEGYPDHLPAVFQTTNPVVEPRAERILSVAKLERAVPTLASKEALKSLHVEAERRWWGLSGPGEGRLGSLQGAGKSKDLNCGPGIWLCGSYAYSGIPLLEGCVVSARHVVEQGIWVCEGTRREIPW</sequence>
<dbReference type="InterPro" id="IPR036188">
    <property type="entry name" value="FAD/NAD-bd_sf"/>
</dbReference>
<reference evidence="2 3" key="1">
    <citation type="submission" date="2024-01" db="EMBL/GenBank/DDBJ databases">
        <title>A draft genome for a cacao thread blight-causing isolate of Paramarasmius palmivorus.</title>
        <authorList>
            <person name="Baruah I.K."/>
            <person name="Bukari Y."/>
            <person name="Amoako-Attah I."/>
            <person name="Meinhardt L.W."/>
            <person name="Bailey B.A."/>
            <person name="Cohen S.P."/>
        </authorList>
    </citation>
    <scope>NUCLEOTIDE SEQUENCE [LARGE SCALE GENOMIC DNA]</scope>
    <source>
        <strain evidence="2 3">GH-12</strain>
    </source>
</reference>
<comment type="caution">
    <text evidence="2">The sequence shown here is derived from an EMBL/GenBank/DDBJ whole genome shotgun (WGS) entry which is preliminary data.</text>
</comment>
<dbReference type="InterPro" id="IPR050464">
    <property type="entry name" value="Zeta_carotene_desat/Oxidored"/>
</dbReference>
<dbReference type="Pfam" id="PF13450">
    <property type="entry name" value="NAD_binding_8"/>
    <property type="match status" value="1"/>
</dbReference>
<accession>A0AAW0E1Z5</accession>
<organism evidence="2 3">
    <name type="scientific">Paramarasmius palmivorus</name>
    <dbReference type="NCBI Taxonomy" id="297713"/>
    <lineage>
        <taxon>Eukaryota</taxon>
        <taxon>Fungi</taxon>
        <taxon>Dikarya</taxon>
        <taxon>Basidiomycota</taxon>
        <taxon>Agaricomycotina</taxon>
        <taxon>Agaricomycetes</taxon>
        <taxon>Agaricomycetidae</taxon>
        <taxon>Agaricales</taxon>
        <taxon>Marasmiineae</taxon>
        <taxon>Marasmiaceae</taxon>
        <taxon>Paramarasmius</taxon>
    </lineage>
</organism>
<evidence type="ECO:0000256" key="1">
    <source>
        <dbReference type="SAM" id="SignalP"/>
    </source>
</evidence>
<proteinExistence type="predicted"/>
<dbReference type="AlphaFoldDB" id="A0AAW0E1Z5"/>
<evidence type="ECO:0008006" key="4">
    <source>
        <dbReference type="Google" id="ProtNLM"/>
    </source>
</evidence>
<dbReference type="Gene3D" id="3.50.50.60">
    <property type="entry name" value="FAD/NAD(P)-binding domain"/>
    <property type="match status" value="1"/>
</dbReference>
<gene>
    <name evidence="2" type="ORF">VNI00_001966</name>
</gene>
<evidence type="ECO:0000313" key="2">
    <source>
        <dbReference type="EMBL" id="KAK7058335.1"/>
    </source>
</evidence>
<dbReference type="SUPFAM" id="SSF51905">
    <property type="entry name" value="FAD/NAD(P)-binding domain"/>
    <property type="match status" value="1"/>
</dbReference>
<dbReference type="EMBL" id="JAYKXP010000005">
    <property type="protein sequence ID" value="KAK7058335.1"/>
    <property type="molecule type" value="Genomic_DNA"/>
</dbReference>
<dbReference type="Proteomes" id="UP001383192">
    <property type="component" value="Unassembled WGS sequence"/>
</dbReference>